<dbReference type="InterPro" id="IPR050187">
    <property type="entry name" value="Lipid_Phosphate_FormReg"/>
</dbReference>
<evidence type="ECO:0000256" key="4">
    <source>
        <dbReference type="ARBA" id="ARBA00022840"/>
    </source>
</evidence>
<evidence type="ECO:0000256" key="3">
    <source>
        <dbReference type="ARBA" id="ARBA00022777"/>
    </source>
</evidence>
<dbReference type="AlphaFoldDB" id="A0A212KL71"/>
<accession>A0A212KL71</accession>
<evidence type="ECO:0000256" key="2">
    <source>
        <dbReference type="ARBA" id="ARBA00022741"/>
    </source>
</evidence>
<dbReference type="PANTHER" id="PTHR12358">
    <property type="entry name" value="SPHINGOSINE KINASE"/>
    <property type="match status" value="1"/>
</dbReference>
<gene>
    <name evidence="6" type="ORF">KL86APRO_30003</name>
</gene>
<dbReference type="InterPro" id="IPR045540">
    <property type="entry name" value="YegS/DAGK_C"/>
</dbReference>
<dbReference type="InterPro" id="IPR001206">
    <property type="entry name" value="Diacylglycerol_kinase_cat_dom"/>
</dbReference>
<dbReference type="SMART" id="SM00046">
    <property type="entry name" value="DAGKc"/>
    <property type="match status" value="1"/>
</dbReference>
<dbReference type="EMBL" id="FLUO01000003">
    <property type="protein sequence ID" value="SBW12453.1"/>
    <property type="molecule type" value="Genomic_DNA"/>
</dbReference>
<keyword evidence="1" id="KW-0808">Transferase</keyword>
<keyword evidence="4" id="KW-0067">ATP-binding</keyword>
<dbReference type="Gene3D" id="3.40.50.10330">
    <property type="entry name" value="Probable inorganic polyphosphate/atp-NAD kinase, domain 1"/>
    <property type="match status" value="1"/>
</dbReference>
<dbReference type="GO" id="GO:0005886">
    <property type="term" value="C:plasma membrane"/>
    <property type="evidence" value="ECO:0007669"/>
    <property type="project" value="TreeGrafter"/>
</dbReference>
<name>A0A212KL71_9PROT</name>
<dbReference type="InterPro" id="IPR017438">
    <property type="entry name" value="ATP-NAD_kinase_N"/>
</dbReference>
<dbReference type="Pfam" id="PF19279">
    <property type="entry name" value="YegS_C"/>
    <property type="match status" value="1"/>
</dbReference>
<evidence type="ECO:0000256" key="1">
    <source>
        <dbReference type="ARBA" id="ARBA00022679"/>
    </source>
</evidence>
<protein>
    <recommendedName>
        <fullName evidence="5">DAGKc domain-containing protein</fullName>
    </recommendedName>
</protein>
<keyword evidence="2" id="KW-0547">Nucleotide-binding</keyword>
<reference evidence="6" key="1">
    <citation type="submission" date="2016-04" db="EMBL/GenBank/DDBJ databases">
        <authorList>
            <person name="Evans L.H."/>
            <person name="Alamgir A."/>
            <person name="Owens N."/>
            <person name="Weber N.D."/>
            <person name="Virtaneva K."/>
            <person name="Barbian K."/>
            <person name="Babar A."/>
            <person name="Rosenke K."/>
        </authorList>
    </citation>
    <scope>NUCLEOTIDE SEQUENCE</scope>
    <source>
        <strain evidence="6">86</strain>
    </source>
</reference>
<dbReference type="Pfam" id="PF00781">
    <property type="entry name" value="DAGK_cat"/>
    <property type="match status" value="1"/>
</dbReference>
<keyword evidence="3" id="KW-0418">Kinase</keyword>
<dbReference type="PANTHER" id="PTHR12358:SF106">
    <property type="entry name" value="LIPID KINASE YEGS"/>
    <property type="match status" value="1"/>
</dbReference>
<dbReference type="InterPro" id="IPR016064">
    <property type="entry name" value="NAD/diacylglycerol_kinase_sf"/>
</dbReference>
<dbReference type="GO" id="GO:0016301">
    <property type="term" value="F:kinase activity"/>
    <property type="evidence" value="ECO:0007669"/>
    <property type="project" value="UniProtKB-KW"/>
</dbReference>
<feature type="domain" description="DAGKc" evidence="5">
    <location>
        <begin position="1"/>
        <end position="129"/>
    </location>
</feature>
<evidence type="ECO:0000313" key="6">
    <source>
        <dbReference type="EMBL" id="SBW12453.1"/>
    </source>
</evidence>
<dbReference type="Gene3D" id="2.60.200.40">
    <property type="match status" value="1"/>
</dbReference>
<dbReference type="SUPFAM" id="SSF111331">
    <property type="entry name" value="NAD kinase/diacylglycerol kinase-like"/>
    <property type="match status" value="1"/>
</dbReference>
<evidence type="ECO:0000259" key="5">
    <source>
        <dbReference type="PROSITE" id="PS50146"/>
    </source>
</evidence>
<dbReference type="GO" id="GO:0005524">
    <property type="term" value="F:ATP binding"/>
    <property type="evidence" value="ECO:0007669"/>
    <property type="project" value="UniProtKB-KW"/>
</dbReference>
<proteinExistence type="predicted"/>
<sequence length="292" mass="30232">MIVIFNPTAGPRRGALLGRVLARLHALGAAVDLRPTACAGDAVRIAAALDPPADGLVVAAGGDGTLAEVAEGVLRNPAAARLRLGVIPLGTANVLAHEIGLPRRPATIVRTLLAGRAQPLHAGRIRAADGAERAFLMMAGAGFDAAVVAAVTPGLKRRCGKGAYLWHTLRLAAVGRFPAVDLRIDGEPYRAASVVVCNGRHYGGPYRLAPAADLSRPEFEVVLLDAAGGARVFSQGLRLMLGVLHRAPGVRTLTAREVEISGVGPLQADGDLAARLPVRIAATGEFLRLMTP</sequence>
<dbReference type="PROSITE" id="PS50146">
    <property type="entry name" value="DAGK"/>
    <property type="match status" value="1"/>
</dbReference>
<organism evidence="6">
    <name type="scientific">uncultured Alphaproteobacteria bacterium</name>
    <dbReference type="NCBI Taxonomy" id="91750"/>
    <lineage>
        <taxon>Bacteria</taxon>
        <taxon>Pseudomonadati</taxon>
        <taxon>Pseudomonadota</taxon>
        <taxon>Alphaproteobacteria</taxon>
        <taxon>environmental samples</taxon>
    </lineage>
</organism>